<feature type="compositionally biased region" description="Low complexity" evidence="1">
    <location>
        <begin position="101"/>
        <end position="120"/>
    </location>
</feature>
<name>A0AA85JBP9_TRIRE</name>
<sequence>DEVPFKPELDFINTPMLKINKIRFNPNPTGATWIAVANSVGFIQFICLEQLYCKQFDIALNRKPTGKDSVYLESKPKEVISKPINNTPKPLRKKSQRRPRTTTTTTSNSKPKLPSSSTSSVQPVQIRIQSVNDNNNNDVTEDRREAISSDLSGDSDATEMMINDMQTLNIIENKNENARNRRRSRRLQSQQSTFNLSNSSTDPCQEP</sequence>
<feature type="compositionally biased region" description="Polar residues" evidence="1">
    <location>
        <begin position="121"/>
        <end position="130"/>
    </location>
</feature>
<keyword evidence="2" id="KW-1185">Reference proteome</keyword>
<evidence type="ECO:0000313" key="3">
    <source>
        <dbReference type="WBParaSite" id="TREG1_143500.1"/>
    </source>
</evidence>
<protein>
    <submittedName>
        <fullName evidence="3">Uncharacterized protein</fullName>
    </submittedName>
</protein>
<reference evidence="3" key="2">
    <citation type="submission" date="2023-11" db="UniProtKB">
        <authorList>
            <consortium name="WormBaseParasite"/>
        </authorList>
    </citation>
    <scope>IDENTIFICATION</scope>
</reference>
<proteinExistence type="predicted"/>
<evidence type="ECO:0000313" key="2">
    <source>
        <dbReference type="Proteomes" id="UP000050795"/>
    </source>
</evidence>
<dbReference type="WBParaSite" id="TREG1_143500.1">
    <property type="protein sequence ID" value="TREG1_143500.1"/>
    <property type="gene ID" value="TREG1_143500"/>
</dbReference>
<feature type="region of interest" description="Disordered" evidence="1">
    <location>
        <begin position="80"/>
        <end position="156"/>
    </location>
</feature>
<reference evidence="2" key="1">
    <citation type="submission" date="2022-06" db="EMBL/GenBank/DDBJ databases">
        <authorList>
            <person name="Berger JAMES D."/>
            <person name="Berger JAMES D."/>
        </authorList>
    </citation>
    <scope>NUCLEOTIDE SEQUENCE [LARGE SCALE GENOMIC DNA]</scope>
</reference>
<evidence type="ECO:0000256" key="1">
    <source>
        <dbReference type="SAM" id="MobiDB-lite"/>
    </source>
</evidence>
<accession>A0AA85JBP9</accession>
<feature type="region of interest" description="Disordered" evidence="1">
    <location>
        <begin position="176"/>
        <end position="207"/>
    </location>
</feature>
<feature type="compositionally biased region" description="Basic residues" evidence="1">
    <location>
        <begin position="90"/>
        <end position="100"/>
    </location>
</feature>
<feature type="compositionally biased region" description="Polar residues" evidence="1">
    <location>
        <begin position="193"/>
        <end position="207"/>
    </location>
</feature>
<dbReference type="Proteomes" id="UP000050795">
    <property type="component" value="Unassembled WGS sequence"/>
</dbReference>
<dbReference type="AlphaFoldDB" id="A0AA85JBP9"/>
<organism evidence="2 3">
    <name type="scientific">Trichobilharzia regenti</name>
    <name type="common">Nasal bird schistosome</name>
    <dbReference type="NCBI Taxonomy" id="157069"/>
    <lineage>
        <taxon>Eukaryota</taxon>
        <taxon>Metazoa</taxon>
        <taxon>Spiralia</taxon>
        <taxon>Lophotrochozoa</taxon>
        <taxon>Platyhelminthes</taxon>
        <taxon>Trematoda</taxon>
        <taxon>Digenea</taxon>
        <taxon>Strigeidida</taxon>
        <taxon>Schistosomatoidea</taxon>
        <taxon>Schistosomatidae</taxon>
        <taxon>Trichobilharzia</taxon>
    </lineage>
</organism>